<dbReference type="GO" id="GO:0044341">
    <property type="term" value="P:sodium-dependent phosphate transport"/>
    <property type="evidence" value="ECO:0007669"/>
    <property type="project" value="InterPro"/>
</dbReference>
<dbReference type="PANTHER" id="PTHR10010">
    <property type="entry name" value="SOLUTE CARRIER FAMILY 34 SODIUM PHOSPHATE , MEMBER 2-RELATED"/>
    <property type="match status" value="1"/>
</dbReference>
<evidence type="ECO:0000256" key="2">
    <source>
        <dbReference type="ARBA" id="ARBA00022475"/>
    </source>
</evidence>
<dbReference type="GeneID" id="69258352"/>
<sequence length="267" mass="27024">MFWNLLPALGGISLFLVGMLLMTDGLKVLAGARLPDILSRFTSTPFTGAITGAVTTAAIQSSGAVTVAAVGFVASGLLTFPQALGIIFGANIGTTMTGWLEALLGFKLDLGQVILPIVFVGVLLALSVRKAVSGLGLALAGFSLIFIGIEQLKSGLDAFQGVATPADFPPDTLLGGLKLLLIGVLITMVTQSSSAGVATALAALSAGAVNFPQAAALVIGMDVGTTFTAVLATFGGSTMARRTGFAHVIYNVMTGAMAFFLLGPETL</sequence>
<feature type="transmembrane region" description="Helical" evidence="6">
    <location>
        <begin position="244"/>
        <end position="262"/>
    </location>
</feature>
<name>A0A0P1EGZ2_9RHOB</name>
<comment type="subcellular location">
    <subcellularLocation>
        <location evidence="1">Cell membrane</location>
        <topology evidence="1">Multi-pass membrane protein</topology>
    </subcellularLocation>
</comment>
<reference evidence="7 8" key="1">
    <citation type="submission" date="2015-09" db="EMBL/GenBank/DDBJ databases">
        <authorList>
            <consortium name="Swine Surveillance"/>
        </authorList>
    </citation>
    <scope>NUCLEOTIDE SEQUENCE [LARGE SCALE GENOMIC DNA]</scope>
    <source>
        <strain evidence="7 8">CECT 4292</strain>
    </source>
</reference>
<evidence type="ECO:0000256" key="5">
    <source>
        <dbReference type="ARBA" id="ARBA00023136"/>
    </source>
</evidence>
<feature type="transmembrane region" description="Helical" evidence="6">
    <location>
        <begin position="211"/>
        <end position="232"/>
    </location>
</feature>
<feature type="transmembrane region" description="Helical" evidence="6">
    <location>
        <begin position="6"/>
        <end position="26"/>
    </location>
</feature>
<feature type="transmembrane region" description="Helical" evidence="6">
    <location>
        <begin position="65"/>
        <end position="90"/>
    </location>
</feature>
<feature type="transmembrane region" description="Helical" evidence="6">
    <location>
        <begin position="179"/>
        <end position="205"/>
    </location>
</feature>
<dbReference type="NCBIfam" id="NF037997">
    <property type="entry name" value="Na_Pi_symport"/>
    <property type="match status" value="1"/>
</dbReference>
<dbReference type="Proteomes" id="UP000050783">
    <property type="component" value="Unassembled WGS sequence"/>
</dbReference>
<gene>
    <name evidence="7" type="ORF">RUA4292_03410</name>
</gene>
<dbReference type="GO" id="GO:0005886">
    <property type="term" value="C:plasma membrane"/>
    <property type="evidence" value="ECO:0007669"/>
    <property type="project" value="UniProtKB-SubCell"/>
</dbReference>
<dbReference type="STRING" id="81569.RUM4293_03611"/>
<dbReference type="Pfam" id="PF02690">
    <property type="entry name" value="Na_Pi_cotrans"/>
    <property type="match status" value="2"/>
</dbReference>
<organism evidence="7 8">
    <name type="scientific">Ruegeria atlantica</name>
    <dbReference type="NCBI Taxonomy" id="81569"/>
    <lineage>
        <taxon>Bacteria</taxon>
        <taxon>Pseudomonadati</taxon>
        <taxon>Pseudomonadota</taxon>
        <taxon>Alphaproteobacteria</taxon>
        <taxon>Rhodobacterales</taxon>
        <taxon>Roseobacteraceae</taxon>
        <taxon>Ruegeria</taxon>
    </lineage>
</organism>
<evidence type="ECO:0000313" key="7">
    <source>
        <dbReference type="EMBL" id="CUH49215.1"/>
    </source>
</evidence>
<dbReference type="RefSeq" id="WP_058278668.1">
    <property type="nucleotide sequence ID" value="NZ_CYPU01000066.1"/>
</dbReference>
<feature type="transmembrane region" description="Helical" evidence="6">
    <location>
        <begin position="102"/>
        <end position="125"/>
    </location>
</feature>
<protein>
    <submittedName>
        <fullName evidence="7">Na/Pi-cotransporter II-related protein</fullName>
    </submittedName>
</protein>
<keyword evidence="3 6" id="KW-0812">Transmembrane</keyword>
<feature type="transmembrane region" description="Helical" evidence="6">
    <location>
        <begin position="38"/>
        <end position="59"/>
    </location>
</feature>
<evidence type="ECO:0000256" key="6">
    <source>
        <dbReference type="SAM" id="Phobius"/>
    </source>
</evidence>
<dbReference type="AlphaFoldDB" id="A0A0P1EGZ2"/>
<evidence type="ECO:0000256" key="4">
    <source>
        <dbReference type="ARBA" id="ARBA00022989"/>
    </source>
</evidence>
<evidence type="ECO:0000256" key="1">
    <source>
        <dbReference type="ARBA" id="ARBA00004651"/>
    </source>
</evidence>
<keyword evidence="2" id="KW-1003">Cell membrane</keyword>
<feature type="transmembrane region" description="Helical" evidence="6">
    <location>
        <begin position="131"/>
        <end position="149"/>
    </location>
</feature>
<evidence type="ECO:0000313" key="8">
    <source>
        <dbReference type="Proteomes" id="UP000050783"/>
    </source>
</evidence>
<evidence type="ECO:0000256" key="3">
    <source>
        <dbReference type="ARBA" id="ARBA00022692"/>
    </source>
</evidence>
<accession>A0A0P1EGZ2</accession>
<dbReference type="GO" id="GO:0005436">
    <property type="term" value="F:sodium:phosphate symporter activity"/>
    <property type="evidence" value="ECO:0007669"/>
    <property type="project" value="InterPro"/>
</dbReference>
<keyword evidence="4 6" id="KW-1133">Transmembrane helix</keyword>
<proteinExistence type="predicted"/>
<dbReference type="PANTHER" id="PTHR10010:SF46">
    <property type="entry name" value="SODIUM-DEPENDENT PHOSPHATE TRANSPORT PROTEIN 2B"/>
    <property type="match status" value="1"/>
</dbReference>
<dbReference type="EMBL" id="CYPU01000066">
    <property type="protein sequence ID" value="CUH49215.1"/>
    <property type="molecule type" value="Genomic_DNA"/>
</dbReference>
<keyword evidence="5 6" id="KW-0472">Membrane</keyword>
<dbReference type="InterPro" id="IPR003841">
    <property type="entry name" value="Na/Pi_transpt"/>
</dbReference>